<gene>
    <name evidence="5" type="ORF">Cci01nite_32180</name>
</gene>
<dbReference type="SMART" id="SM00342">
    <property type="entry name" value="HTH_ARAC"/>
    <property type="match status" value="1"/>
</dbReference>
<evidence type="ECO:0000313" key="5">
    <source>
        <dbReference type="EMBL" id="GIF98124.1"/>
    </source>
</evidence>
<dbReference type="InterPro" id="IPR029062">
    <property type="entry name" value="Class_I_gatase-like"/>
</dbReference>
<proteinExistence type="predicted"/>
<dbReference type="InterPro" id="IPR052158">
    <property type="entry name" value="INH-QAR"/>
</dbReference>
<dbReference type="GO" id="GO:0003700">
    <property type="term" value="F:DNA-binding transcription factor activity"/>
    <property type="evidence" value="ECO:0007669"/>
    <property type="project" value="InterPro"/>
</dbReference>
<dbReference type="EMBL" id="BONH01000012">
    <property type="protein sequence ID" value="GIF98124.1"/>
    <property type="molecule type" value="Genomic_DNA"/>
</dbReference>
<sequence>MGPWSVDVLGFDDCLAAEVYGIVDLLTIANAVAAALRPGSPPLFRPRIVSVTGSVRPSGAGRMGTDLIGPIPRRGEIVVPGFLCVDPALAVKRVAALTREVEYLSGLADARVSAVCGGTFLLAEAGLLNGHAATTSWLFAPELARRYPHIDVQATALVVRDGRFATAGAFSAAHDLALDLVRRHGGDRVARATSQVTLVPDARHSQAPYVEDTLRPVAATTFADDVQRWLRAHLADRYDLAVLAAAFHVSTRTLLRRFAAATGGSPLAYLQAARVSAAKRLLETSERNIHEITVQVGYADDATFRKLFVSTTGLTPSEYRRQFRRNAAPPRR</sequence>
<dbReference type="PROSITE" id="PS01124">
    <property type="entry name" value="HTH_ARAC_FAMILY_2"/>
    <property type="match status" value="1"/>
</dbReference>
<dbReference type="Proteomes" id="UP000659904">
    <property type="component" value="Unassembled WGS sequence"/>
</dbReference>
<keyword evidence="2" id="KW-0238">DNA-binding</keyword>
<dbReference type="AlphaFoldDB" id="A0A8J3KMT0"/>
<reference evidence="5 6" key="1">
    <citation type="submission" date="2021-01" db="EMBL/GenBank/DDBJ databases">
        <title>Whole genome shotgun sequence of Catellatospora citrea NBRC 14495.</title>
        <authorList>
            <person name="Komaki H."/>
            <person name="Tamura T."/>
        </authorList>
    </citation>
    <scope>NUCLEOTIDE SEQUENCE [LARGE SCALE GENOMIC DNA]</scope>
    <source>
        <strain evidence="5 6">NBRC 14495</strain>
    </source>
</reference>
<dbReference type="InterPro" id="IPR009057">
    <property type="entry name" value="Homeodomain-like_sf"/>
</dbReference>
<dbReference type="InterPro" id="IPR002818">
    <property type="entry name" value="DJ-1/PfpI"/>
</dbReference>
<evidence type="ECO:0000259" key="4">
    <source>
        <dbReference type="PROSITE" id="PS01124"/>
    </source>
</evidence>
<protein>
    <recommendedName>
        <fullName evidence="4">HTH araC/xylS-type domain-containing protein</fullName>
    </recommendedName>
</protein>
<dbReference type="SUPFAM" id="SSF52317">
    <property type="entry name" value="Class I glutamine amidotransferase-like"/>
    <property type="match status" value="1"/>
</dbReference>
<dbReference type="Gene3D" id="3.40.50.880">
    <property type="match status" value="1"/>
</dbReference>
<dbReference type="GO" id="GO:0043565">
    <property type="term" value="F:sequence-specific DNA binding"/>
    <property type="evidence" value="ECO:0007669"/>
    <property type="project" value="InterPro"/>
</dbReference>
<dbReference type="Pfam" id="PF01965">
    <property type="entry name" value="DJ-1_PfpI"/>
    <property type="match status" value="1"/>
</dbReference>
<dbReference type="Pfam" id="PF12833">
    <property type="entry name" value="HTH_18"/>
    <property type="match status" value="1"/>
</dbReference>
<dbReference type="Gene3D" id="1.10.10.60">
    <property type="entry name" value="Homeodomain-like"/>
    <property type="match status" value="1"/>
</dbReference>
<dbReference type="PANTHER" id="PTHR43130:SF11">
    <property type="entry name" value="TRANSCRIPTIONAL REGULATORY PROTEIN"/>
    <property type="match status" value="1"/>
</dbReference>
<dbReference type="InterPro" id="IPR018062">
    <property type="entry name" value="HTH_AraC-typ_CS"/>
</dbReference>
<keyword evidence="3" id="KW-0804">Transcription</keyword>
<dbReference type="PROSITE" id="PS00041">
    <property type="entry name" value="HTH_ARAC_FAMILY_1"/>
    <property type="match status" value="1"/>
</dbReference>
<evidence type="ECO:0000256" key="2">
    <source>
        <dbReference type="ARBA" id="ARBA00023125"/>
    </source>
</evidence>
<evidence type="ECO:0000256" key="1">
    <source>
        <dbReference type="ARBA" id="ARBA00023015"/>
    </source>
</evidence>
<organism evidence="5 6">
    <name type="scientific">Catellatospora citrea</name>
    <dbReference type="NCBI Taxonomy" id="53366"/>
    <lineage>
        <taxon>Bacteria</taxon>
        <taxon>Bacillati</taxon>
        <taxon>Actinomycetota</taxon>
        <taxon>Actinomycetes</taxon>
        <taxon>Micromonosporales</taxon>
        <taxon>Micromonosporaceae</taxon>
        <taxon>Catellatospora</taxon>
    </lineage>
</organism>
<keyword evidence="1" id="KW-0805">Transcription regulation</keyword>
<name>A0A8J3KMT0_9ACTN</name>
<evidence type="ECO:0000256" key="3">
    <source>
        <dbReference type="ARBA" id="ARBA00023163"/>
    </source>
</evidence>
<accession>A0A8J3KMT0</accession>
<comment type="caution">
    <text evidence="5">The sequence shown here is derived from an EMBL/GenBank/DDBJ whole genome shotgun (WGS) entry which is preliminary data.</text>
</comment>
<keyword evidence="6" id="KW-1185">Reference proteome</keyword>
<dbReference type="InterPro" id="IPR018060">
    <property type="entry name" value="HTH_AraC"/>
</dbReference>
<dbReference type="RefSeq" id="WP_120322448.1">
    <property type="nucleotide sequence ID" value="NZ_BONH01000012.1"/>
</dbReference>
<dbReference type="SUPFAM" id="SSF46689">
    <property type="entry name" value="Homeodomain-like"/>
    <property type="match status" value="2"/>
</dbReference>
<dbReference type="PANTHER" id="PTHR43130">
    <property type="entry name" value="ARAC-FAMILY TRANSCRIPTIONAL REGULATOR"/>
    <property type="match status" value="1"/>
</dbReference>
<feature type="domain" description="HTH araC/xylS-type" evidence="4">
    <location>
        <begin position="224"/>
        <end position="322"/>
    </location>
</feature>
<evidence type="ECO:0000313" key="6">
    <source>
        <dbReference type="Proteomes" id="UP000659904"/>
    </source>
</evidence>